<evidence type="ECO:0000313" key="4">
    <source>
        <dbReference type="Proteomes" id="UP001174934"/>
    </source>
</evidence>
<proteinExistence type="predicted"/>
<evidence type="ECO:0000313" key="3">
    <source>
        <dbReference type="EMBL" id="KAK0635533.1"/>
    </source>
</evidence>
<reference evidence="3" key="1">
    <citation type="submission" date="2023-06" db="EMBL/GenBank/DDBJ databases">
        <title>Genome-scale phylogeny and comparative genomics of the fungal order Sordariales.</title>
        <authorList>
            <consortium name="Lawrence Berkeley National Laboratory"/>
            <person name="Hensen N."/>
            <person name="Bonometti L."/>
            <person name="Westerberg I."/>
            <person name="Brannstrom I.O."/>
            <person name="Guillou S."/>
            <person name="Cros-Aarteil S."/>
            <person name="Calhoun S."/>
            <person name="Haridas S."/>
            <person name="Kuo A."/>
            <person name="Mondo S."/>
            <person name="Pangilinan J."/>
            <person name="Riley R."/>
            <person name="LaButti K."/>
            <person name="Andreopoulos B."/>
            <person name="Lipzen A."/>
            <person name="Chen C."/>
            <person name="Yanf M."/>
            <person name="Daum C."/>
            <person name="Ng V."/>
            <person name="Clum A."/>
            <person name="Steindorff A."/>
            <person name="Ohm R."/>
            <person name="Martin F."/>
            <person name="Silar P."/>
            <person name="Natvig D."/>
            <person name="Lalanne C."/>
            <person name="Gautier V."/>
            <person name="Ament-velasquez S.L."/>
            <person name="Kruys A."/>
            <person name="Hutchinson M.I."/>
            <person name="Powell A.J."/>
            <person name="Barry K."/>
            <person name="Miller A.N."/>
            <person name="Grigoriev I.V."/>
            <person name="Debuchy R."/>
            <person name="Gladieux P."/>
            <person name="Thoren M.H."/>
            <person name="Johannesson H."/>
        </authorList>
    </citation>
    <scope>NUCLEOTIDE SEQUENCE</scope>
    <source>
        <strain evidence="3">SMH3391-2</strain>
    </source>
</reference>
<feature type="signal peptide" evidence="2">
    <location>
        <begin position="1"/>
        <end position="19"/>
    </location>
</feature>
<feature type="chain" id="PRO_5041240895" description="Secreted protein" evidence="2">
    <location>
        <begin position="20"/>
        <end position="128"/>
    </location>
</feature>
<gene>
    <name evidence="3" type="ORF">B0T17DRAFT_47097</name>
</gene>
<keyword evidence="1" id="KW-1133">Transmembrane helix</keyword>
<keyword evidence="2" id="KW-0732">Signal</keyword>
<name>A0AA39XK72_9PEZI</name>
<keyword evidence="1" id="KW-0472">Membrane</keyword>
<evidence type="ECO:0008006" key="5">
    <source>
        <dbReference type="Google" id="ProtNLM"/>
    </source>
</evidence>
<comment type="caution">
    <text evidence="3">The sequence shown here is derived from an EMBL/GenBank/DDBJ whole genome shotgun (WGS) entry which is preliminary data.</text>
</comment>
<feature type="transmembrane region" description="Helical" evidence="1">
    <location>
        <begin position="95"/>
        <end position="121"/>
    </location>
</feature>
<dbReference type="AlphaFoldDB" id="A0AA39XK72"/>
<sequence length="128" mass="14667">MRSLIALVWFAFIIMNLRFDPRPGSNRTGTANERSSVISLLSGFFPSCELRRATLVTMPHREPWKRGVVSVRSVLFTHGVWVNGWDVFPLPCHSFFVFLCTGCLVLVLVFVYPLCVVCFVFNQRLRGR</sequence>
<evidence type="ECO:0000256" key="1">
    <source>
        <dbReference type="SAM" id="Phobius"/>
    </source>
</evidence>
<evidence type="ECO:0000256" key="2">
    <source>
        <dbReference type="SAM" id="SignalP"/>
    </source>
</evidence>
<organism evidence="3 4">
    <name type="scientific">Bombardia bombarda</name>
    <dbReference type="NCBI Taxonomy" id="252184"/>
    <lineage>
        <taxon>Eukaryota</taxon>
        <taxon>Fungi</taxon>
        <taxon>Dikarya</taxon>
        <taxon>Ascomycota</taxon>
        <taxon>Pezizomycotina</taxon>
        <taxon>Sordariomycetes</taxon>
        <taxon>Sordariomycetidae</taxon>
        <taxon>Sordariales</taxon>
        <taxon>Lasiosphaeriaceae</taxon>
        <taxon>Bombardia</taxon>
    </lineage>
</organism>
<dbReference type="EMBL" id="JAULSR010000001">
    <property type="protein sequence ID" value="KAK0635533.1"/>
    <property type="molecule type" value="Genomic_DNA"/>
</dbReference>
<accession>A0AA39XK72</accession>
<protein>
    <recommendedName>
        <fullName evidence="5">Secreted protein</fullName>
    </recommendedName>
</protein>
<dbReference type="Proteomes" id="UP001174934">
    <property type="component" value="Unassembled WGS sequence"/>
</dbReference>
<keyword evidence="4" id="KW-1185">Reference proteome</keyword>
<keyword evidence="1" id="KW-0812">Transmembrane</keyword>